<evidence type="ECO:0000256" key="1">
    <source>
        <dbReference type="ARBA" id="ARBA00004141"/>
    </source>
</evidence>
<dbReference type="InterPro" id="IPR036513">
    <property type="entry name" value="STAS_dom_sf"/>
</dbReference>
<dbReference type="InterPro" id="IPR018490">
    <property type="entry name" value="cNMP-bd_dom_sf"/>
</dbReference>
<dbReference type="Pfam" id="PF00027">
    <property type="entry name" value="cNMP_binding"/>
    <property type="match status" value="1"/>
</dbReference>
<dbReference type="RefSeq" id="WP_246512847.1">
    <property type="nucleotide sequence ID" value="NZ_JAGINO010000003.1"/>
</dbReference>
<feature type="transmembrane region" description="Helical" evidence="6">
    <location>
        <begin position="370"/>
        <end position="390"/>
    </location>
</feature>
<evidence type="ECO:0000256" key="6">
    <source>
        <dbReference type="SAM" id="Phobius"/>
    </source>
</evidence>
<dbReference type="CDD" id="cd00038">
    <property type="entry name" value="CAP_ED"/>
    <property type="match status" value="1"/>
</dbReference>
<accession>A0ABU0MFU5</accession>
<dbReference type="InterPro" id="IPR000595">
    <property type="entry name" value="cNMP-bd_dom"/>
</dbReference>
<feature type="transmembrane region" description="Helical" evidence="6">
    <location>
        <begin position="147"/>
        <end position="165"/>
    </location>
</feature>
<feature type="region of interest" description="Disordered" evidence="5">
    <location>
        <begin position="305"/>
        <end position="324"/>
    </location>
</feature>
<dbReference type="PROSITE" id="PS50042">
    <property type="entry name" value="CNMP_BINDING_3"/>
    <property type="match status" value="1"/>
</dbReference>
<feature type="transmembrane region" description="Helical" evidence="6">
    <location>
        <begin position="26"/>
        <end position="49"/>
    </location>
</feature>
<feature type="transmembrane region" description="Helical" evidence="6">
    <location>
        <begin position="274"/>
        <end position="294"/>
    </location>
</feature>
<dbReference type="InterPro" id="IPR014710">
    <property type="entry name" value="RmlC-like_jellyroll"/>
</dbReference>
<dbReference type="CDD" id="cd07042">
    <property type="entry name" value="STAS_SulP_like_sulfate_transporter"/>
    <property type="match status" value="1"/>
</dbReference>
<dbReference type="InterPro" id="IPR002645">
    <property type="entry name" value="STAS_dom"/>
</dbReference>
<dbReference type="SUPFAM" id="SSF51206">
    <property type="entry name" value="cAMP-binding domain-like"/>
    <property type="match status" value="1"/>
</dbReference>
<dbReference type="PROSITE" id="PS00888">
    <property type="entry name" value="CNMP_BINDING_1"/>
    <property type="match status" value="1"/>
</dbReference>
<feature type="transmembrane region" description="Helical" evidence="6">
    <location>
        <begin position="427"/>
        <end position="460"/>
    </location>
</feature>
<dbReference type="SUPFAM" id="SSF52091">
    <property type="entry name" value="SpoIIaa-like"/>
    <property type="match status" value="1"/>
</dbReference>
<dbReference type="EMBL" id="JAUSVU010000003">
    <property type="protein sequence ID" value="MDQ0532316.1"/>
    <property type="molecule type" value="Genomic_DNA"/>
</dbReference>
<keyword evidence="10" id="KW-1185">Reference proteome</keyword>
<feature type="compositionally biased region" description="Basic and acidic residues" evidence="5">
    <location>
        <begin position="305"/>
        <end position="316"/>
    </location>
</feature>
<dbReference type="PANTHER" id="PTHR43310:SF4">
    <property type="entry name" value="AFR304WP"/>
    <property type="match status" value="1"/>
</dbReference>
<dbReference type="Gene3D" id="3.30.750.24">
    <property type="entry name" value="STAS domain"/>
    <property type="match status" value="1"/>
</dbReference>
<dbReference type="InterPro" id="IPR052706">
    <property type="entry name" value="Membrane-Transporter-like"/>
</dbReference>
<reference evidence="9 10" key="1">
    <citation type="submission" date="2023-07" db="EMBL/GenBank/DDBJ databases">
        <title>Genomic Encyclopedia of Type Strains, Phase IV (KMG-IV): sequencing the most valuable type-strain genomes for metagenomic binning, comparative biology and taxonomic classification.</title>
        <authorList>
            <person name="Goeker M."/>
        </authorList>
    </citation>
    <scope>NUCLEOTIDE SEQUENCE [LARGE SCALE GENOMIC DNA]</scope>
    <source>
        <strain evidence="9 10">DSM 19922</strain>
    </source>
</reference>
<evidence type="ECO:0000259" key="7">
    <source>
        <dbReference type="PROSITE" id="PS50042"/>
    </source>
</evidence>
<dbReference type="PANTHER" id="PTHR43310">
    <property type="entry name" value="SULFATE TRANSPORTER YBAR-RELATED"/>
    <property type="match status" value="1"/>
</dbReference>
<comment type="subcellular location">
    <subcellularLocation>
        <location evidence="1">Membrane</location>
        <topology evidence="1">Multi-pass membrane protein</topology>
    </subcellularLocation>
</comment>
<feature type="transmembrane region" description="Helical" evidence="6">
    <location>
        <begin position="219"/>
        <end position="240"/>
    </location>
</feature>
<dbReference type="Proteomes" id="UP001244552">
    <property type="component" value="Unassembled WGS sequence"/>
</dbReference>
<sequence>MSDAAFEKTTRTPSPDHRRKRLTASLMIGLVAGIDNLGNGLAIAALLFAGPLASGLGAGVGVVLLSAAILALLVALRSTQPNSVALVQETGVAILAATVAAMATDLGDAPDAVKVATALAILGGSTLVTGALFWLVGHLRLGKLVRFFPYPVVAGFLAGSGWLLVEGALVMITGRHGLADGLPRLADPAIAVTMLAAVALAALLLLAMRRSDSPFAMPGLLLAAALAFHALLPAFGLTTAQARVWGWLPSVSEGAALRVPLPTEILALADWHRVLAALPAMLSVAVLGMLGLLLNVSGIELAQGEHAEGERPDGERAGGGQGRGSDIDADAELRCTGIANLLAGGIGGPSGYVGLGMTLLAGRLGATGRGAGLATAATILAGLFVAGWLVSVTPVFLTAGLILFLGVELLQEWLFGARRRLPPAEWLIVAAVVLAIAGVGFIEGLALGLAVSLAMFVYSYSRLPVIRSRHSGADLRSRVDRSPAAGLHLTNAGMAIEALQLQGYLFFGTAEQIVAPVRERLERPGWRPLRFLVIDFRHIKGMDSAAASVFRRVRNLLEGAGAVLVLSALPPAVETAFRRGGLDPDRDPALRRAADLDHALEACEDALLAGHAGSGNGTAADAPLLHHLQAMTGPHPRLADAVAALDTLHLQPEDLLIRAGEAASDVFIIGRGRVKVQVTLPGGRPLRLRTMTAGAVVGEIALLLGQARGADVVIETPATIHRLTAATLARLEREDPELALLLHRILATNLAEKMTQANRMIEQAAI</sequence>
<evidence type="ECO:0000313" key="10">
    <source>
        <dbReference type="Proteomes" id="UP001244552"/>
    </source>
</evidence>
<dbReference type="InterPro" id="IPR011547">
    <property type="entry name" value="SLC26A/SulP_dom"/>
</dbReference>
<evidence type="ECO:0000256" key="3">
    <source>
        <dbReference type="ARBA" id="ARBA00022989"/>
    </source>
</evidence>
<feature type="transmembrane region" description="Helical" evidence="6">
    <location>
        <begin position="185"/>
        <end position="207"/>
    </location>
</feature>
<feature type="transmembrane region" description="Helical" evidence="6">
    <location>
        <begin position="55"/>
        <end position="76"/>
    </location>
</feature>
<dbReference type="Pfam" id="PF00916">
    <property type="entry name" value="Sulfate_transp"/>
    <property type="match status" value="1"/>
</dbReference>
<keyword evidence="2 6" id="KW-0812">Transmembrane</keyword>
<organism evidence="9 10">
    <name type="scientific">Azospirillum picis</name>
    <dbReference type="NCBI Taxonomy" id="488438"/>
    <lineage>
        <taxon>Bacteria</taxon>
        <taxon>Pseudomonadati</taxon>
        <taxon>Pseudomonadota</taxon>
        <taxon>Alphaproteobacteria</taxon>
        <taxon>Rhodospirillales</taxon>
        <taxon>Azospirillaceae</taxon>
        <taxon>Azospirillum</taxon>
    </lineage>
</organism>
<keyword evidence="3 6" id="KW-1133">Transmembrane helix</keyword>
<keyword evidence="4 6" id="KW-0472">Membrane</keyword>
<name>A0ABU0MFU5_9PROT</name>
<feature type="domain" description="Cyclic nucleotide-binding" evidence="7">
    <location>
        <begin position="638"/>
        <end position="731"/>
    </location>
</feature>
<dbReference type="InterPro" id="IPR018488">
    <property type="entry name" value="cNMP-bd_CS"/>
</dbReference>
<feature type="domain" description="STAS" evidence="8">
    <location>
        <begin position="499"/>
        <end position="603"/>
    </location>
</feature>
<dbReference type="Gene3D" id="2.60.120.10">
    <property type="entry name" value="Jelly Rolls"/>
    <property type="match status" value="1"/>
</dbReference>
<feature type="transmembrane region" description="Helical" evidence="6">
    <location>
        <begin position="115"/>
        <end position="135"/>
    </location>
</feature>
<dbReference type="Pfam" id="PF01740">
    <property type="entry name" value="STAS"/>
    <property type="match status" value="1"/>
</dbReference>
<proteinExistence type="predicted"/>
<dbReference type="SMART" id="SM00100">
    <property type="entry name" value="cNMP"/>
    <property type="match status" value="1"/>
</dbReference>
<evidence type="ECO:0000256" key="4">
    <source>
        <dbReference type="ARBA" id="ARBA00023136"/>
    </source>
</evidence>
<evidence type="ECO:0000256" key="5">
    <source>
        <dbReference type="SAM" id="MobiDB-lite"/>
    </source>
</evidence>
<feature type="transmembrane region" description="Helical" evidence="6">
    <location>
        <begin position="83"/>
        <end position="103"/>
    </location>
</feature>
<evidence type="ECO:0000313" key="9">
    <source>
        <dbReference type="EMBL" id="MDQ0532316.1"/>
    </source>
</evidence>
<comment type="caution">
    <text evidence="9">The sequence shown here is derived from an EMBL/GenBank/DDBJ whole genome shotgun (WGS) entry which is preliminary data.</text>
</comment>
<evidence type="ECO:0000259" key="8">
    <source>
        <dbReference type="PROSITE" id="PS50801"/>
    </source>
</evidence>
<evidence type="ECO:0000256" key="2">
    <source>
        <dbReference type="ARBA" id="ARBA00022692"/>
    </source>
</evidence>
<protein>
    <submittedName>
        <fullName evidence="9">SulP family sulfate permease</fullName>
    </submittedName>
</protein>
<dbReference type="PROSITE" id="PS50801">
    <property type="entry name" value="STAS"/>
    <property type="match status" value="1"/>
</dbReference>
<gene>
    <name evidence="9" type="ORF">QO018_001160</name>
</gene>